<evidence type="ECO:0000313" key="8">
    <source>
        <dbReference type="EMBL" id="SVB64743.1"/>
    </source>
</evidence>
<evidence type="ECO:0000256" key="1">
    <source>
        <dbReference type="ARBA" id="ARBA00004651"/>
    </source>
</evidence>
<evidence type="ECO:0000256" key="5">
    <source>
        <dbReference type="ARBA" id="ARBA00023136"/>
    </source>
</evidence>
<evidence type="ECO:0000256" key="4">
    <source>
        <dbReference type="ARBA" id="ARBA00022989"/>
    </source>
</evidence>
<dbReference type="PANTHER" id="PTHR43124:SF3">
    <property type="entry name" value="CHLORAMPHENICOL EFFLUX PUMP RV0191"/>
    <property type="match status" value="1"/>
</dbReference>
<comment type="subcellular location">
    <subcellularLocation>
        <location evidence="1">Cell membrane</location>
        <topology evidence="1">Multi-pass membrane protein</topology>
    </subcellularLocation>
</comment>
<dbReference type="Gene3D" id="1.20.1250.20">
    <property type="entry name" value="MFS general substrate transporter like domains"/>
    <property type="match status" value="1"/>
</dbReference>
<dbReference type="EMBL" id="UINC01051051">
    <property type="protein sequence ID" value="SVB64743.1"/>
    <property type="molecule type" value="Genomic_DNA"/>
</dbReference>
<evidence type="ECO:0000259" key="7">
    <source>
        <dbReference type="PROSITE" id="PS50850"/>
    </source>
</evidence>
<dbReference type="GO" id="GO:0022857">
    <property type="term" value="F:transmembrane transporter activity"/>
    <property type="evidence" value="ECO:0007669"/>
    <property type="project" value="InterPro"/>
</dbReference>
<dbReference type="InterPro" id="IPR020846">
    <property type="entry name" value="MFS_dom"/>
</dbReference>
<dbReference type="InterPro" id="IPR036259">
    <property type="entry name" value="MFS_trans_sf"/>
</dbReference>
<keyword evidence="3 6" id="KW-0812">Transmembrane</keyword>
<dbReference type="SUPFAM" id="SSF103473">
    <property type="entry name" value="MFS general substrate transporter"/>
    <property type="match status" value="1"/>
</dbReference>
<name>A0A382FR89_9ZZZZ</name>
<feature type="transmembrane region" description="Helical" evidence="6">
    <location>
        <begin position="20"/>
        <end position="38"/>
    </location>
</feature>
<keyword evidence="5 6" id="KW-0472">Membrane</keyword>
<protein>
    <recommendedName>
        <fullName evidence="7">Major facilitator superfamily (MFS) profile domain-containing protein</fullName>
    </recommendedName>
</protein>
<feature type="transmembrane region" description="Helical" evidence="6">
    <location>
        <begin position="93"/>
        <end position="111"/>
    </location>
</feature>
<feature type="domain" description="Major facilitator superfamily (MFS) profile" evidence="7">
    <location>
        <begin position="26"/>
        <end position="172"/>
    </location>
</feature>
<evidence type="ECO:0000256" key="6">
    <source>
        <dbReference type="SAM" id="Phobius"/>
    </source>
</evidence>
<reference evidence="8" key="1">
    <citation type="submission" date="2018-05" db="EMBL/GenBank/DDBJ databases">
        <authorList>
            <person name="Lanie J.A."/>
            <person name="Ng W.-L."/>
            <person name="Kazmierczak K.M."/>
            <person name="Andrzejewski T.M."/>
            <person name="Davidsen T.M."/>
            <person name="Wayne K.J."/>
            <person name="Tettelin H."/>
            <person name="Glass J.I."/>
            <person name="Rusch D."/>
            <person name="Podicherti R."/>
            <person name="Tsui H.-C.T."/>
            <person name="Winkler M.E."/>
        </authorList>
    </citation>
    <scope>NUCLEOTIDE SEQUENCE</scope>
</reference>
<feature type="transmembrane region" description="Helical" evidence="6">
    <location>
        <begin position="117"/>
        <end position="144"/>
    </location>
</feature>
<dbReference type="InterPro" id="IPR050189">
    <property type="entry name" value="MFS_Efflux_Transporters"/>
</dbReference>
<evidence type="ECO:0000256" key="3">
    <source>
        <dbReference type="ARBA" id="ARBA00022692"/>
    </source>
</evidence>
<proteinExistence type="predicted"/>
<dbReference type="InterPro" id="IPR011701">
    <property type="entry name" value="MFS"/>
</dbReference>
<keyword evidence="4 6" id="KW-1133">Transmembrane helix</keyword>
<sequence>MKHRDRSFLETSNWIKSLPFYYGWVIVAVAGLAHFTSAPGQTYVTSVFLEPMIEDLNWSRTLFSGMYTAGSLIAALFMVVVGKALDRFGSRKMLATLCVLMGFSCIWMSGVSTEWQLLLGFAALRTIGQGSFGLVSSTMISIWFIRIRGRATAVASFGGAASMAIFPVIVHF</sequence>
<accession>A0A382FR89</accession>
<feature type="transmembrane region" description="Helical" evidence="6">
    <location>
        <begin position="58"/>
        <end position="81"/>
    </location>
</feature>
<dbReference type="AlphaFoldDB" id="A0A382FR89"/>
<feature type="transmembrane region" description="Helical" evidence="6">
    <location>
        <begin position="151"/>
        <end position="170"/>
    </location>
</feature>
<dbReference type="GO" id="GO:0005886">
    <property type="term" value="C:plasma membrane"/>
    <property type="evidence" value="ECO:0007669"/>
    <property type="project" value="UniProtKB-SubCell"/>
</dbReference>
<gene>
    <name evidence="8" type="ORF">METZ01_LOCUS217597</name>
</gene>
<dbReference type="Pfam" id="PF07690">
    <property type="entry name" value="MFS_1"/>
    <property type="match status" value="1"/>
</dbReference>
<evidence type="ECO:0000256" key="2">
    <source>
        <dbReference type="ARBA" id="ARBA00022475"/>
    </source>
</evidence>
<keyword evidence="2" id="KW-1003">Cell membrane</keyword>
<organism evidence="8">
    <name type="scientific">marine metagenome</name>
    <dbReference type="NCBI Taxonomy" id="408172"/>
    <lineage>
        <taxon>unclassified sequences</taxon>
        <taxon>metagenomes</taxon>
        <taxon>ecological metagenomes</taxon>
    </lineage>
</organism>
<dbReference type="PANTHER" id="PTHR43124">
    <property type="entry name" value="PURINE EFFLUX PUMP PBUE"/>
    <property type="match status" value="1"/>
</dbReference>
<dbReference type="PROSITE" id="PS50850">
    <property type="entry name" value="MFS"/>
    <property type="match status" value="1"/>
</dbReference>
<feature type="non-terminal residue" evidence="8">
    <location>
        <position position="172"/>
    </location>
</feature>